<dbReference type="AlphaFoldDB" id="A0AAU9K4H1"/>
<comment type="caution">
    <text evidence="7">The sequence shown here is derived from an EMBL/GenBank/DDBJ whole genome shotgun (WGS) entry which is preliminary data.</text>
</comment>
<dbReference type="CDD" id="cd00084">
    <property type="entry name" value="HMG-box_SF"/>
    <property type="match status" value="1"/>
</dbReference>
<dbReference type="SMART" id="SM00398">
    <property type="entry name" value="HMG"/>
    <property type="match status" value="1"/>
</dbReference>
<feature type="compositionally biased region" description="Basic residues" evidence="5">
    <location>
        <begin position="159"/>
        <end position="169"/>
    </location>
</feature>
<evidence type="ECO:0000256" key="2">
    <source>
        <dbReference type="ARBA" id="ARBA00023125"/>
    </source>
</evidence>
<keyword evidence="2 4" id="KW-0238">DNA-binding</keyword>
<evidence type="ECO:0000313" key="7">
    <source>
        <dbReference type="EMBL" id="CAG9330538.1"/>
    </source>
</evidence>
<organism evidence="7 8">
    <name type="scientific">Blepharisma stoltei</name>
    <dbReference type="NCBI Taxonomy" id="1481888"/>
    <lineage>
        <taxon>Eukaryota</taxon>
        <taxon>Sar</taxon>
        <taxon>Alveolata</taxon>
        <taxon>Ciliophora</taxon>
        <taxon>Postciliodesmatophora</taxon>
        <taxon>Heterotrichea</taxon>
        <taxon>Heterotrichida</taxon>
        <taxon>Blepharismidae</taxon>
        <taxon>Blepharisma</taxon>
    </lineage>
</organism>
<feature type="compositionally biased region" description="Basic and acidic residues" evidence="5">
    <location>
        <begin position="107"/>
        <end position="144"/>
    </location>
</feature>
<dbReference type="PROSITE" id="PS50118">
    <property type="entry name" value="HMG_BOX_2"/>
    <property type="match status" value="1"/>
</dbReference>
<dbReference type="InterPro" id="IPR050342">
    <property type="entry name" value="HMGB"/>
</dbReference>
<evidence type="ECO:0000256" key="4">
    <source>
        <dbReference type="PROSITE-ProRule" id="PRU00267"/>
    </source>
</evidence>
<sequence>MPKKGNSGSAMKCATCGSAKCPGCEPMKEEPKKPMNKKKVVDSESEQEEEKEEKKVEGPKPKKARSAYIFFCNEKRPDLDEEFKGKEAMKKLGAMWKACSEAEKQPYADLAEKDKERYERQTKEFEETGEFHDEDGNVVTEDKPKKKRSMSAKKETMGAKRKAGGKKKC</sequence>
<evidence type="ECO:0000256" key="3">
    <source>
        <dbReference type="ARBA" id="ARBA00023242"/>
    </source>
</evidence>
<reference evidence="7" key="1">
    <citation type="submission" date="2021-09" db="EMBL/GenBank/DDBJ databases">
        <authorList>
            <consortium name="AG Swart"/>
            <person name="Singh M."/>
            <person name="Singh A."/>
            <person name="Seah K."/>
            <person name="Emmerich C."/>
        </authorList>
    </citation>
    <scope>NUCLEOTIDE SEQUENCE</scope>
    <source>
        <strain evidence="7">ATCC30299</strain>
    </source>
</reference>
<dbReference type="EMBL" id="CAJZBQ010000051">
    <property type="protein sequence ID" value="CAG9330538.1"/>
    <property type="molecule type" value="Genomic_DNA"/>
</dbReference>
<protein>
    <recommendedName>
        <fullName evidence="6">HMG box domain-containing protein</fullName>
    </recommendedName>
</protein>
<evidence type="ECO:0000256" key="5">
    <source>
        <dbReference type="SAM" id="MobiDB-lite"/>
    </source>
</evidence>
<keyword evidence="8" id="KW-1185">Reference proteome</keyword>
<dbReference type="GO" id="GO:0003677">
    <property type="term" value="F:DNA binding"/>
    <property type="evidence" value="ECO:0007669"/>
    <property type="project" value="UniProtKB-UniRule"/>
</dbReference>
<dbReference type="PANTHER" id="PTHR48112:SF32">
    <property type="entry name" value="HIGH MOBILITY GROUP PROTEIN B3"/>
    <property type="match status" value="1"/>
</dbReference>
<dbReference type="Pfam" id="PF00505">
    <property type="entry name" value="HMG_box"/>
    <property type="match status" value="1"/>
</dbReference>
<evidence type="ECO:0000256" key="1">
    <source>
        <dbReference type="ARBA" id="ARBA00004123"/>
    </source>
</evidence>
<keyword evidence="3 4" id="KW-0539">Nucleus</keyword>
<feature type="region of interest" description="Disordered" evidence="5">
    <location>
        <begin position="1"/>
        <end position="62"/>
    </location>
</feature>
<dbReference type="GO" id="GO:0005634">
    <property type="term" value="C:nucleus"/>
    <property type="evidence" value="ECO:0007669"/>
    <property type="project" value="UniProtKB-SubCell"/>
</dbReference>
<dbReference type="InterPro" id="IPR009071">
    <property type="entry name" value="HMG_box_dom"/>
</dbReference>
<accession>A0AAU9K4H1</accession>
<feature type="region of interest" description="Disordered" evidence="5">
    <location>
        <begin position="107"/>
        <end position="169"/>
    </location>
</feature>
<gene>
    <name evidence="7" type="ORF">BSTOLATCC_MIC51121</name>
</gene>
<name>A0AAU9K4H1_9CILI</name>
<dbReference type="PANTHER" id="PTHR48112">
    <property type="entry name" value="HIGH MOBILITY GROUP PROTEIN DSP1"/>
    <property type="match status" value="1"/>
</dbReference>
<evidence type="ECO:0000259" key="6">
    <source>
        <dbReference type="PROSITE" id="PS50118"/>
    </source>
</evidence>
<dbReference type="Gene3D" id="1.10.30.10">
    <property type="entry name" value="High mobility group box domain"/>
    <property type="match status" value="1"/>
</dbReference>
<feature type="domain" description="HMG box" evidence="6">
    <location>
        <begin position="61"/>
        <end position="126"/>
    </location>
</feature>
<dbReference type="InterPro" id="IPR036910">
    <property type="entry name" value="HMG_box_dom_sf"/>
</dbReference>
<feature type="DNA-binding region" description="HMG box" evidence="4">
    <location>
        <begin position="61"/>
        <end position="126"/>
    </location>
</feature>
<evidence type="ECO:0000313" key="8">
    <source>
        <dbReference type="Proteomes" id="UP001162131"/>
    </source>
</evidence>
<proteinExistence type="predicted"/>
<comment type="subcellular location">
    <subcellularLocation>
        <location evidence="1">Nucleus</location>
    </subcellularLocation>
</comment>
<dbReference type="Proteomes" id="UP001162131">
    <property type="component" value="Unassembled WGS sequence"/>
</dbReference>
<dbReference type="SUPFAM" id="SSF47095">
    <property type="entry name" value="HMG-box"/>
    <property type="match status" value="1"/>
</dbReference>